<dbReference type="NCBIfam" id="TIGR00135">
    <property type="entry name" value="gatC"/>
    <property type="match status" value="1"/>
</dbReference>
<dbReference type="InterPro" id="IPR003837">
    <property type="entry name" value="GatC"/>
</dbReference>
<comment type="catalytic activity">
    <reaction evidence="1">
        <text>L-glutamyl-tRNA(Gln) + L-glutamine + ATP + H2O = L-glutaminyl-tRNA(Gln) + L-glutamate + ADP + phosphate + H(+)</text>
        <dbReference type="Rhea" id="RHEA:17521"/>
        <dbReference type="Rhea" id="RHEA-COMP:9681"/>
        <dbReference type="Rhea" id="RHEA-COMP:9684"/>
        <dbReference type="ChEBI" id="CHEBI:15377"/>
        <dbReference type="ChEBI" id="CHEBI:15378"/>
        <dbReference type="ChEBI" id="CHEBI:29985"/>
        <dbReference type="ChEBI" id="CHEBI:30616"/>
        <dbReference type="ChEBI" id="CHEBI:43474"/>
        <dbReference type="ChEBI" id="CHEBI:58359"/>
        <dbReference type="ChEBI" id="CHEBI:78520"/>
        <dbReference type="ChEBI" id="CHEBI:78521"/>
        <dbReference type="ChEBI" id="CHEBI:456216"/>
    </reaction>
</comment>
<name>A9KBH9_COXBN</name>
<dbReference type="HAMAP" id="MF_00122">
    <property type="entry name" value="GatC"/>
    <property type="match status" value="1"/>
</dbReference>
<comment type="subunit">
    <text evidence="1">Heterotrimer of A, B and C subunits.</text>
</comment>
<dbReference type="Pfam" id="PF02686">
    <property type="entry name" value="GatC"/>
    <property type="match status" value="1"/>
</dbReference>
<dbReference type="InterPro" id="IPR036113">
    <property type="entry name" value="Asp/Glu-ADT_sf_sub_c"/>
</dbReference>
<dbReference type="PANTHER" id="PTHR15004">
    <property type="entry name" value="GLUTAMYL-TRNA(GLN) AMIDOTRANSFERASE SUBUNIT C, MITOCHONDRIAL"/>
    <property type="match status" value="1"/>
</dbReference>
<comment type="catalytic activity">
    <reaction evidence="1">
        <text>L-aspartyl-tRNA(Asn) + L-glutamine + ATP + H2O = L-asparaginyl-tRNA(Asn) + L-glutamate + ADP + phosphate + 2 H(+)</text>
        <dbReference type="Rhea" id="RHEA:14513"/>
        <dbReference type="Rhea" id="RHEA-COMP:9674"/>
        <dbReference type="Rhea" id="RHEA-COMP:9677"/>
        <dbReference type="ChEBI" id="CHEBI:15377"/>
        <dbReference type="ChEBI" id="CHEBI:15378"/>
        <dbReference type="ChEBI" id="CHEBI:29985"/>
        <dbReference type="ChEBI" id="CHEBI:30616"/>
        <dbReference type="ChEBI" id="CHEBI:43474"/>
        <dbReference type="ChEBI" id="CHEBI:58359"/>
        <dbReference type="ChEBI" id="CHEBI:78515"/>
        <dbReference type="ChEBI" id="CHEBI:78516"/>
        <dbReference type="ChEBI" id="CHEBI:456216"/>
    </reaction>
</comment>
<keyword evidence="1" id="KW-0067">ATP-binding</keyword>
<dbReference type="HOGENOM" id="CLU_105899_2_2_6"/>
<dbReference type="PANTHER" id="PTHR15004:SF0">
    <property type="entry name" value="GLUTAMYL-TRNA(GLN) AMIDOTRANSFERASE SUBUNIT C, MITOCHONDRIAL"/>
    <property type="match status" value="1"/>
</dbReference>
<dbReference type="GO" id="GO:0070681">
    <property type="term" value="P:glutaminyl-tRNAGln biosynthesis via transamidation"/>
    <property type="evidence" value="ECO:0007669"/>
    <property type="project" value="TreeGrafter"/>
</dbReference>
<comment type="function">
    <text evidence="1">Allows the formation of correctly charged Asn-tRNA(Asn) or Gln-tRNA(Gln) through the transamidation of misacylated Asp-tRNA(Asn) or Glu-tRNA(Gln) in organisms which lack either or both of asparaginyl-tRNA or glutaminyl-tRNA synthetases. The reaction takes place in the presence of glutamine and ATP through an activated phospho-Asp-tRNA(Asn) or phospho-Glu-tRNA(Gln).</text>
</comment>
<sequence>MALLKSRDIDKIANLSKLIIPKNENDALLEALNKTFDLVIKMDKVDTSAVDPLAHPYNETQPLREDHVTESNQRDLFQKSAPQVEAGLYMVPVVIDNEG</sequence>
<dbReference type="GO" id="GO:0050566">
    <property type="term" value="F:asparaginyl-tRNA synthase (glutamine-hydrolyzing) activity"/>
    <property type="evidence" value="ECO:0007669"/>
    <property type="project" value="RHEA"/>
</dbReference>
<accession>A9KBH9</accession>
<dbReference type="Proteomes" id="UP000008555">
    <property type="component" value="Chromosome"/>
</dbReference>
<dbReference type="SUPFAM" id="SSF141000">
    <property type="entry name" value="Glu-tRNAGln amidotransferase C subunit"/>
    <property type="match status" value="1"/>
</dbReference>
<dbReference type="GO" id="GO:0050567">
    <property type="term" value="F:glutaminyl-tRNA synthase (glutamine-hydrolyzing) activity"/>
    <property type="evidence" value="ECO:0007669"/>
    <property type="project" value="UniProtKB-UniRule"/>
</dbReference>
<organism evidence="2 3">
    <name type="scientific">Coxiella burnetii (strain Dugway 5J108-111)</name>
    <dbReference type="NCBI Taxonomy" id="434922"/>
    <lineage>
        <taxon>Bacteria</taxon>
        <taxon>Pseudomonadati</taxon>
        <taxon>Pseudomonadota</taxon>
        <taxon>Gammaproteobacteria</taxon>
        <taxon>Legionellales</taxon>
        <taxon>Coxiellaceae</taxon>
        <taxon>Coxiella</taxon>
    </lineage>
</organism>
<dbReference type="EC" id="6.3.5.-" evidence="1"/>
<comment type="similarity">
    <text evidence="1">Belongs to the GatC family.</text>
</comment>
<dbReference type="Gene3D" id="1.10.20.60">
    <property type="entry name" value="Glu-tRNAGln amidotransferase C subunit, N-terminal domain"/>
    <property type="match status" value="1"/>
</dbReference>
<keyword evidence="1" id="KW-0547">Nucleotide-binding</keyword>
<proteinExistence type="inferred from homology"/>
<keyword evidence="1" id="KW-0648">Protein biosynthesis</keyword>
<dbReference type="AlphaFoldDB" id="A9KBH9"/>
<keyword evidence="1 2" id="KW-0436">Ligase</keyword>
<dbReference type="GO" id="GO:0006450">
    <property type="term" value="P:regulation of translational fidelity"/>
    <property type="evidence" value="ECO:0007669"/>
    <property type="project" value="InterPro"/>
</dbReference>
<gene>
    <name evidence="1 2" type="primary">gatC</name>
    <name evidence="2" type="ordered locus">CBUD_0517</name>
</gene>
<reference evidence="2 3" key="1">
    <citation type="journal article" date="2009" name="Infect. Immun.">
        <title>Comparative genomics reveal extensive transposon-mediated genomic plasticity and diversity among potential effector proteins within the genus Coxiella.</title>
        <authorList>
            <person name="Beare P.A."/>
            <person name="Unsworth N."/>
            <person name="Andoh M."/>
            <person name="Voth D.E."/>
            <person name="Omsland A."/>
            <person name="Gilk S.D."/>
            <person name="Williams K.P."/>
            <person name="Sobral B.W."/>
            <person name="Kupko J.J.III."/>
            <person name="Porcella S.F."/>
            <person name="Samuel J.E."/>
            <person name="Heinzen R.A."/>
        </authorList>
    </citation>
    <scope>NUCLEOTIDE SEQUENCE [LARGE SCALE GENOMIC DNA]</scope>
    <source>
        <strain evidence="2 3">Dugway 5J108-111</strain>
    </source>
</reference>
<dbReference type="KEGG" id="cbd:CBUD_0517"/>
<protein>
    <recommendedName>
        <fullName evidence="1">Aspartyl/glutamyl-tRNA(Asn/Gln) amidotransferase subunit C</fullName>
        <shortName evidence="1">Asp/Glu-ADT subunit C</shortName>
        <ecNumber evidence="1">6.3.5.-</ecNumber>
    </recommendedName>
</protein>
<dbReference type="GO" id="GO:0006412">
    <property type="term" value="P:translation"/>
    <property type="evidence" value="ECO:0007669"/>
    <property type="project" value="UniProtKB-UniRule"/>
</dbReference>
<dbReference type="GO" id="GO:0005524">
    <property type="term" value="F:ATP binding"/>
    <property type="evidence" value="ECO:0007669"/>
    <property type="project" value="UniProtKB-KW"/>
</dbReference>
<evidence type="ECO:0000313" key="2">
    <source>
        <dbReference type="EMBL" id="ABS77797.1"/>
    </source>
</evidence>
<dbReference type="EMBL" id="CP000733">
    <property type="protein sequence ID" value="ABS77797.1"/>
    <property type="molecule type" value="Genomic_DNA"/>
</dbReference>
<dbReference type="RefSeq" id="WP_005772004.1">
    <property type="nucleotide sequence ID" value="NC_009727.1"/>
</dbReference>
<evidence type="ECO:0000256" key="1">
    <source>
        <dbReference type="HAMAP-Rule" id="MF_00122"/>
    </source>
</evidence>
<evidence type="ECO:0000313" key="3">
    <source>
        <dbReference type="Proteomes" id="UP000008555"/>
    </source>
</evidence>